<organism evidence="2 3">
    <name type="scientific">Kibdelosporangium aridum</name>
    <dbReference type="NCBI Taxonomy" id="2030"/>
    <lineage>
        <taxon>Bacteria</taxon>
        <taxon>Bacillati</taxon>
        <taxon>Actinomycetota</taxon>
        <taxon>Actinomycetes</taxon>
        <taxon>Pseudonocardiales</taxon>
        <taxon>Pseudonocardiaceae</taxon>
        <taxon>Kibdelosporangium</taxon>
    </lineage>
</organism>
<proteinExistence type="predicted"/>
<accession>A0A1Y5XTU9</accession>
<keyword evidence="3" id="KW-1185">Reference proteome</keyword>
<evidence type="ECO:0000313" key="2">
    <source>
        <dbReference type="EMBL" id="SMD16588.1"/>
    </source>
</evidence>
<keyword evidence="1" id="KW-0472">Membrane</keyword>
<reference evidence="2 3" key="1">
    <citation type="submission" date="2017-04" db="EMBL/GenBank/DDBJ databases">
        <authorList>
            <person name="Afonso C.L."/>
            <person name="Miller P.J."/>
            <person name="Scott M.A."/>
            <person name="Spackman E."/>
            <person name="Goraichik I."/>
            <person name="Dimitrov K.M."/>
            <person name="Suarez D.L."/>
            <person name="Swayne D.E."/>
        </authorList>
    </citation>
    <scope>NUCLEOTIDE SEQUENCE [LARGE SCALE GENOMIC DNA]</scope>
    <source>
        <strain evidence="2 3">DSM 43828</strain>
    </source>
</reference>
<keyword evidence="1" id="KW-1133">Transmembrane helix</keyword>
<dbReference type="AlphaFoldDB" id="A0A1Y5XTU9"/>
<dbReference type="Proteomes" id="UP000192674">
    <property type="component" value="Unassembled WGS sequence"/>
</dbReference>
<feature type="transmembrane region" description="Helical" evidence="1">
    <location>
        <begin position="42"/>
        <end position="62"/>
    </location>
</feature>
<evidence type="ECO:0000313" key="3">
    <source>
        <dbReference type="Proteomes" id="UP000192674"/>
    </source>
</evidence>
<gene>
    <name evidence="2" type="ORF">SAMN05661093_05550</name>
</gene>
<name>A0A1Y5XTU9_KIBAR</name>
<evidence type="ECO:0000256" key="1">
    <source>
        <dbReference type="SAM" id="Phobius"/>
    </source>
</evidence>
<sequence length="269" mass="29478">MMTEDDLREQLRDATADFVPRDDLLESLADRHARQHKRVRRGLIGGSAAAIAVVAVLLGTVFTNTPAPVTVDPATLTEAEIIEKARAADAAAQGMIVNFTTEGPSWPKSESWALRSERLGRSAQPGVSDMMATPDRRELIDFHRRTVTTFRGGSDNDVVSSVSASGTGDPGKALQNDTIRLVGVGAEIHLRGKIFENLRTVDIWLDRKTFLPTRSVQGVLTITYKWLPATEENRKNLVHEAPRDFTYETFPPVTPLVPQSGLNTAPPTK</sequence>
<dbReference type="EMBL" id="FWXV01000004">
    <property type="protein sequence ID" value="SMD16588.1"/>
    <property type="molecule type" value="Genomic_DNA"/>
</dbReference>
<protein>
    <submittedName>
        <fullName evidence="2">Uncharacterized protein</fullName>
    </submittedName>
</protein>
<keyword evidence="1" id="KW-0812">Transmembrane</keyword>